<evidence type="ECO:0000259" key="1">
    <source>
        <dbReference type="PROSITE" id="PS50904"/>
    </source>
</evidence>
<dbReference type="PANTHER" id="PTHR11158">
    <property type="entry name" value="MSF1/PX19 RELATED"/>
    <property type="match status" value="1"/>
</dbReference>
<dbReference type="PROSITE" id="PS50904">
    <property type="entry name" value="PRELI_MSF1"/>
    <property type="match status" value="1"/>
</dbReference>
<gene>
    <name evidence="2" type="ORF">GDO78_020967</name>
</gene>
<sequence>NDGALGQSGTGGGRMVAEVLASKVYGYPFQQVVAGYLSKYPTPLEKNVTAITIVEEQIDPSTGIVYRRRIATCRNVIPSFLQK</sequence>
<keyword evidence="3" id="KW-1185">Reference proteome</keyword>
<feature type="non-terminal residue" evidence="2">
    <location>
        <position position="83"/>
    </location>
</feature>
<accession>A0A8J6EHI7</accession>
<dbReference type="Proteomes" id="UP000770717">
    <property type="component" value="Unassembled WGS sequence"/>
</dbReference>
<dbReference type="Pfam" id="PF04707">
    <property type="entry name" value="PRELI"/>
    <property type="match status" value="1"/>
</dbReference>
<proteinExistence type="predicted"/>
<dbReference type="EMBL" id="WNTK01000589">
    <property type="protein sequence ID" value="KAG9469243.1"/>
    <property type="molecule type" value="Genomic_DNA"/>
</dbReference>
<feature type="domain" description="PRELI/MSF1" evidence="1">
    <location>
        <begin position="16"/>
        <end position="83"/>
    </location>
</feature>
<dbReference type="InterPro" id="IPR037365">
    <property type="entry name" value="Slowmo/Ups"/>
</dbReference>
<evidence type="ECO:0000313" key="2">
    <source>
        <dbReference type="EMBL" id="KAG9469243.1"/>
    </source>
</evidence>
<dbReference type="OrthoDB" id="407630at2759"/>
<protein>
    <recommendedName>
        <fullName evidence="1">PRELI/MSF1 domain-containing protein</fullName>
    </recommendedName>
</protein>
<dbReference type="GO" id="GO:0005758">
    <property type="term" value="C:mitochondrial intermembrane space"/>
    <property type="evidence" value="ECO:0007669"/>
    <property type="project" value="InterPro"/>
</dbReference>
<name>A0A8J6EHI7_ELECQ</name>
<feature type="non-terminal residue" evidence="2">
    <location>
        <position position="1"/>
    </location>
</feature>
<dbReference type="AlphaFoldDB" id="A0A8J6EHI7"/>
<organism evidence="2 3">
    <name type="scientific">Eleutherodactylus coqui</name>
    <name type="common">Puerto Rican coqui</name>
    <dbReference type="NCBI Taxonomy" id="57060"/>
    <lineage>
        <taxon>Eukaryota</taxon>
        <taxon>Metazoa</taxon>
        <taxon>Chordata</taxon>
        <taxon>Craniata</taxon>
        <taxon>Vertebrata</taxon>
        <taxon>Euteleostomi</taxon>
        <taxon>Amphibia</taxon>
        <taxon>Batrachia</taxon>
        <taxon>Anura</taxon>
        <taxon>Neobatrachia</taxon>
        <taxon>Hyloidea</taxon>
        <taxon>Eleutherodactylidae</taxon>
        <taxon>Eleutherodactylinae</taxon>
        <taxon>Eleutherodactylus</taxon>
        <taxon>Eleutherodactylus</taxon>
    </lineage>
</organism>
<evidence type="ECO:0000313" key="3">
    <source>
        <dbReference type="Proteomes" id="UP000770717"/>
    </source>
</evidence>
<dbReference type="InterPro" id="IPR006797">
    <property type="entry name" value="PRELI/MSF1_dom"/>
</dbReference>
<comment type="caution">
    <text evidence="2">The sequence shown here is derived from an EMBL/GenBank/DDBJ whole genome shotgun (WGS) entry which is preliminary data.</text>
</comment>
<reference evidence="2" key="1">
    <citation type="thesis" date="2020" institute="ProQuest LLC" country="789 East Eisenhower Parkway, Ann Arbor, MI, USA">
        <title>Comparative Genomics and Chromosome Evolution.</title>
        <authorList>
            <person name="Mudd A.B."/>
        </authorList>
    </citation>
    <scope>NUCLEOTIDE SEQUENCE</scope>
    <source>
        <strain evidence="2">HN-11 Male</strain>
        <tissue evidence="2">Kidney and liver</tissue>
    </source>
</reference>